<dbReference type="AlphaFoldDB" id="A0A9W8I4F9"/>
<feature type="compositionally biased region" description="Polar residues" evidence="2">
    <location>
        <begin position="9"/>
        <end position="52"/>
    </location>
</feature>
<keyword evidence="4" id="KW-1185">Reference proteome</keyword>
<feature type="compositionally biased region" description="Basic and acidic residues" evidence="2">
    <location>
        <begin position="157"/>
        <end position="173"/>
    </location>
</feature>
<dbReference type="OrthoDB" id="10456861at2759"/>
<feature type="region of interest" description="Disordered" evidence="2">
    <location>
        <begin position="124"/>
        <end position="253"/>
    </location>
</feature>
<feature type="coiled-coil region" evidence="1">
    <location>
        <begin position="261"/>
        <end position="303"/>
    </location>
</feature>
<sequence>MTKIEGNRLPSSSIVDNKQVNTETKGIQTLESTASHSSPVESKSAFVFTSPSKPAPAERKAPLVLSSTGRRIAATRSRSAARSIRAPVSDASNQDSMDAPEPLSSNGTACCNKKTARVLRARSKVLPTPAAKPAVETEGTLKVGEGLAPELVSKAEQQPEEKTASVSEAKEESAPQVEAKLAQAKTSVPEAVPAPVAKPIPAKEESVSESETQDEEEEATIEQNPTPAATPLTDDAPTKDSIQGDLQPSSGVVGAEAGAALEALEAKCTQLHSRRETVKLEALAEQEKAEEEFNAVLKQAREKKYAVMAKNVKRMSAIDEEILANGKEIDAAIAEADQILRRSVHPRILMLLEARAASVGNNIASEQAGE</sequence>
<name>A0A9W8I4F9_9FUNG</name>
<feature type="compositionally biased region" description="Low complexity" evidence="2">
    <location>
        <begin position="188"/>
        <end position="200"/>
    </location>
</feature>
<dbReference type="EMBL" id="JANBUO010000003">
    <property type="protein sequence ID" value="KAJ2809401.1"/>
    <property type="molecule type" value="Genomic_DNA"/>
</dbReference>
<comment type="caution">
    <text evidence="3">The sequence shown here is derived from an EMBL/GenBank/DDBJ whole genome shotgun (WGS) entry which is preliminary data.</text>
</comment>
<feature type="compositionally biased region" description="Acidic residues" evidence="2">
    <location>
        <begin position="207"/>
        <end position="220"/>
    </location>
</feature>
<protein>
    <submittedName>
        <fullName evidence="3">Uncharacterized protein</fullName>
    </submittedName>
</protein>
<reference evidence="3" key="1">
    <citation type="submission" date="2022-07" db="EMBL/GenBank/DDBJ databases">
        <title>Phylogenomic reconstructions and comparative analyses of Kickxellomycotina fungi.</title>
        <authorList>
            <person name="Reynolds N.K."/>
            <person name="Stajich J.E."/>
            <person name="Barry K."/>
            <person name="Grigoriev I.V."/>
            <person name="Crous P."/>
            <person name="Smith M.E."/>
        </authorList>
    </citation>
    <scope>NUCLEOTIDE SEQUENCE</scope>
    <source>
        <strain evidence="3">NRRL 1565</strain>
    </source>
</reference>
<feature type="compositionally biased region" description="Low complexity" evidence="2">
    <location>
        <begin position="66"/>
        <end position="86"/>
    </location>
</feature>
<evidence type="ECO:0000313" key="3">
    <source>
        <dbReference type="EMBL" id="KAJ2809401.1"/>
    </source>
</evidence>
<gene>
    <name evidence="3" type="ORF">H4R20_000126</name>
</gene>
<evidence type="ECO:0000313" key="4">
    <source>
        <dbReference type="Proteomes" id="UP001140094"/>
    </source>
</evidence>
<organism evidence="3 4">
    <name type="scientific">Coemansia guatemalensis</name>
    <dbReference type="NCBI Taxonomy" id="2761395"/>
    <lineage>
        <taxon>Eukaryota</taxon>
        <taxon>Fungi</taxon>
        <taxon>Fungi incertae sedis</taxon>
        <taxon>Zoopagomycota</taxon>
        <taxon>Kickxellomycotina</taxon>
        <taxon>Kickxellomycetes</taxon>
        <taxon>Kickxellales</taxon>
        <taxon>Kickxellaceae</taxon>
        <taxon>Coemansia</taxon>
    </lineage>
</organism>
<accession>A0A9W8I4F9</accession>
<feature type="region of interest" description="Disordered" evidence="2">
    <location>
        <begin position="1"/>
        <end position="109"/>
    </location>
</feature>
<dbReference type="Proteomes" id="UP001140094">
    <property type="component" value="Unassembled WGS sequence"/>
</dbReference>
<keyword evidence="1" id="KW-0175">Coiled coil</keyword>
<proteinExistence type="predicted"/>
<evidence type="ECO:0000256" key="2">
    <source>
        <dbReference type="SAM" id="MobiDB-lite"/>
    </source>
</evidence>
<evidence type="ECO:0000256" key="1">
    <source>
        <dbReference type="SAM" id="Coils"/>
    </source>
</evidence>
<feature type="compositionally biased region" description="Polar residues" evidence="2">
    <location>
        <begin position="240"/>
        <end position="250"/>
    </location>
</feature>